<dbReference type="Proteomes" id="UP000192920">
    <property type="component" value="Unassembled WGS sequence"/>
</dbReference>
<dbReference type="AlphaFoldDB" id="A0A1Y6BL14"/>
<accession>A0A1Y6BL14</accession>
<sequence>MTENPSVKRSRIIFISNRPDDSDRRRLALSVRPHPVGGAGHPGTRRAALQALLAAALRLEPVYDLFYELRGPGKLPDRRWAAPALAFQGQVGQRRSWPFAGPAPAAAKDREQVVTAPAARRRDSGSRPAGPG</sequence>
<evidence type="ECO:0000313" key="2">
    <source>
        <dbReference type="EMBL" id="SMF06730.1"/>
    </source>
</evidence>
<evidence type="ECO:0000256" key="1">
    <source>
        <dbReference type="SAM" id="MobiDB-lite"/>
    </source>
</evidence>
<keyword evidence="3" id="KW-1185">Reference proteome</keyword>
<reference evidence="3" key="1">
    <citation type="submission" date="2017-04" db="EMBL/GenBank/DDBJ databases">
        <authorList>
            <person name="Varghese N."/>
            <person name="Submissions S."/>
        </authorList>
    </citation>
    <scope>NUCLEOTIDE SEQUENCE [LARGE SCALE GENOMIC DNA]</scope>
    <source>
        <strain evidence="3">DSM 22618</strain>
    </source>
</reference>
<organism evidence="2 3">
    <name type="scientific">Pseudogulbenkiania subflava DSM 22618</name>
    <dbReference type="NCBI Taxonomy" id="1123014"/>
    <lineage>
        <taxon>Bacteria</taxon>
        <taxon>Pseudomonadati</taxon>
        <taxon>Pseudomonadota</taxon>
        <taxon>Betaproteobacteria</taxon>
        <taxon>Neisseriales</taxon>
        <taxon>Chromobacteriaceae</taxon>
        <taxon>Pseudogulbenkiania</taxon>
    </lineage>
</organism>
<feature type="region of interest" description="Disordered" evidence="1">
    <location>
        <begin position="96"/>
        <end position="132"/>
    </location>
</feature>
<proteinExistence type="predicted"/>
<dbReference type="EMBL" id="FXAG01000004">
    <property type="protein sequence ID" value="SMF06730.1"/>
    <property type="molecule type" value="Genomic_DNA"/>
</dbReference>
<evidence type="ECO:0000313" key="3">
    <source>
        <dbReference type="Proteomes" id="UP000192920"/>
    </source>
</evidence>
<name>A0A1Y6BL14_9NEIS</name>
<gene>
    <name evidence="2" type="ORF">SAMN02745746_01045</name>
</gene>
<protein>
    <submittedName>
        <fullName evidence="2">Uncharacterized protein</fullName>
    </submittedName>
</protein>